<comment type="caution">
    <text evidence="6">The sequence shown here is derived from an EMBL/GenBank/DDBJ whole genome shotgun (WGS) entry which is preliminary data.</text>
</comment>
<evidence type="ECO:0000256" key="5">
    <source>
        <dbReference type="ARBA" id="ARBA00023136"/>
    </source>
</evidence>
<keyword evidence="7" id="KW-1185">Reference proteome</keyword>
<dbReference type="Pfam" id="PF04622">
    <property type="entry name" value="ERG2_Sigma1R"/>
    <property type="match status" value="1"/>
</dbReference>
<dbReference type="PANTHER" id="PTHR10868">
    <property type="entry name" value="SIGMA 1-TYPE OPIOID RECEPTOR-RELATED"/>
    <property type="match status" value="1"/>
</dbReference>
<gene>
    <name evidence="6" type="ORF">I8748_06955</name>
</gene>
<dbReference type="InterPro" id="IPR006716">
    <property type="entry name" value="ERG2_sigma1_rcpt-like"/>
</dbReference>
<evidence type="ECO:0000256" key="1">
    <source>
        <dbReference type="ARBA" id="ARBA00004586"/>
    </source>
</evidence>
<proteinExistence type="predicted"/>
<keyword evidence="2" id="KW-0812">Transmembrane</keyword>
<keyword evidence="3" id="KW-0256">Endoplasmic reticulum</keyword>
<dbReference type="AlphaFoldDB" id="A0A8J7HPV5"/>
<evidence type="ECO:0008006" key="8">
    <source>
        <dbReference type="Google" id="ProtNLM"/>
    </source>
</evidence>
<dbReference type="Proteomes" id="UP000632766">
    <property type="component" value="Unassembled WGS sequence"/>
</dbReference>
<evidence type="ECO:0000256" key="4">
    <source>
        <dbReference type="ARBA" id="ARBA00022989"/>
    </source>
</evidence>
<keyword evidence="5" id="KW-0472">Membrane</keyword>
<evidence type="ECO:0000313" key="6">
    <source>
        <dbReference type="EMBL" id="MBH8561915.1"/>
    </source>
</evidence>
<evidence type="ECO:0000256" key="3">
    <source>
        <dbReference type="ARBA" id="ARBA00022824"/>
    </source>
</evidence>
<organism evidence="6 7">
    <name type="scientific">Amazonocrinis nigriterrae CENA67</name>
    <dbReference type="NCBI Taxonomy" id="2794033"/>
    <lineage>
        <taxon>Bacteria</taxon>
        <taxon>Bacillati</taxon>
        <taxon>Cyanobacteriota</taxon>
        <taxon>Cyanophyceae</taxon>
        <taxon>Nostocales</taxon>
        <taxon>Nostocaceae</taxon>
        <taxon>Amazonocrinis</taxon>
        <taxon>Amazonocrinis nigriterrae</taxon>
    </lineage>
</organism>
<name>A0A8J7HPV5_9NOST</name>
<protein>
    <recommendedName>
        <fullName evidence="8">C-8 sterol isomerase</fullName>
    </recommendedName>
</protein>
<dbReference type="EMBL" id="JAECZC010000008">
    <property type="protein sequence ID" value="MBH8561915.1"/>
    <property type="molecule type" value="Genomic_DNA"/>
</dbReference>
<dbReference type="PANTHER" id="PTHR10868:SF1">
    <property type="entry name" value="SIGMA NON-OPIOID INTRACELLULAR RECEPTOR 1"/>
    <property type="match status" value="1"/>
</dbReference>
<evidence type="ECO:0000313" key="7">
    <source>
        <dbReference type="Proteomes" id="UP000632766"/>
    </source>
</evidence>
<sequence>MRYLFEPEILHETAKKGIGLPNTQMLEVVRAELAAKYPDHISHEIKWIINNAGGCMYAVAVLHASLSEYLVFFGSSIGTSGHTGRHLVEIYDFVIDGELWYFQEENPLARDIRKAGDQYYLPKGKSEGLAIKDYAWVLEYGRGPIPLILPFGFADAFFSTLDFKSVLQTLWIYGTMVLKELINQFKISNFNLKIKPKNYKLNKS</sequence>
<reference evidence="6 7" key="1">
    <citation type="journal article" date="2021" name="Int. J. Syst. Evol. Microbiol.">
        <title>Amazonocrinis nigriterrae gen. nov., sp. nov., Atlanticothrix silvestris gen. nov., sp. nov. and Dendronalium phyllosphericum gen. nov., sp. nov., nostocacean cyanobacteria from Brazilian environments.</title>
        <authorList>
            <person name="Alvarenga D.O."/>
            <person name="Andreote A.P.D."/>
            <person name="Branco L.H.Z."/>
            <person name="Delbaje E."/>
            <person name="Cruz R.B."/>
            <person name="Varani A.M."/>
            <person name="Fiore M.F."/>
        </authorList>
    </citation>
    <scope>NUCLEOTIDE SEQUENCE [LARGE SCALE GENOMIC DNA]</scope>
    <source>
        <strain evidence="6 7">CENA67</strain>
    </source>
</reference>
<evidence type="ECO:0000256" key="2">
    <source>
        <dbReference type="ARBA" id="ARBA00022692"/>
    </source>
</evidence>
<keyword evidence="4" id="KW-1133">Transmembrane helix</keyword>
<comment type="subcellular location">
    <subcellularLocation>
        <location evidence="1">Endoplasmic reticulum membrane</location>
    </subcellularLocation>
</comment>
<accession>A0A8J7HPV5</accession>